<proteinExistence type="predicted"/>
<name>A0A0B6XUI7_9EUPU</name>
<protein>
    <submittedName>
        <fullName evidence="1">Uncharacterized protein</fullName>
    </submittedName>
</protein>
<feature type="non-terminal residue" evidence="1">
    <location>
        <position position="49"/>
    </location>
</feature>
<evidence type="ECO:0000313" key="1">
    <source>
        <dbReference type="EMBL" id="CEK47563.1"/>
    </source>
</evidence>
<sequence length="49" mass="5801">MFQNLDIYNSLDVQSVNLSRSFSSFTWTKSEKAVSDQHTLWHNVRQKIN</sequence>
<gene>
    <name evidence="1" type="primary">ORF1630</name>
</gene>
<accession>A0A0B6XUI7</accession>
<organism evidence="1">
    <name type="scientific">Arion vulgaris</name>
    <dbReference type="NCBI Taxonomy" id="1028688"/>
    <lineage>
        <taxon>Eukaryota</taxon>
        <taxon>Metazoa</taxon>
        <taxon>Spiralia</taxon>
        <taxon>Lophotrochozoa</taxon>
        <taxon>Mollusca</taxon>
        <taxon>Gastropoda</taxon>
        <taxon>Heterobranchia</taxon>
        <taxon>Euthyneura</taxon>
        <taxon>Panpulmonata</taxon>
        <taxon>Eupulmonata</taxon>
        <taxon>Stylommatophora</taxon>
        <taxon>Helicina</taxon>
        <taxon>Arionoidea</taxon>
        <taxon>Arionidae</taxon>
        <taxon>Arion</taxon>
    </lineage>
</organism>
<reference evidence="1" key="1">
    <citation type="submission" date="2014-12" db="EMBL/GenBank/DDBJ databases">
        <title>Insight into the proteome of Arion vulgaris.</title>
        <authorList>
            <person name="Aradska J."/>
            <person name="Bulat T."/>
            <person name="Smidak R."/>
            <person name="Sarate P."/>
            <person name="Gangsoo J."/>
            <person name="Sialana F."/>
            <person name="Bilban M."/>
            <person name="Lubec G."/>
        </authorList>
    </citation>
    <scope>NUCLEOTIDE SEQUENCE</scope>
    <source>
        <tissue evidence="1">Skin</tissue>
    </source>
</reference>
<dbReference type="EMBL" id="HACG01000698">
    <property type="protein sequence ID" value="CEK47563.1"/>
    <property type="molecule type" value="Transcribed_RNA"/>
</dbReference>
<dbReference type="AlphaFoldDB" id="A0A0B6XUI7"/>